<feature type="compositionally biased region" description="Basic residues" evidence="1">
    <location>
        <begin position="42"/>
        <end position="55"/>
    </location>
</feature>
<name>A0A432JL45_9GAMM</name>
<keyword evidence="2" id="KW-0472">Membrane</keyword>
<evidence type="ECO:0000256" key="1">
    <source>
        <dbReference type="SAM" id="MobiDB-lite"/>
    </source>
</evidence>
<evidence type="ECO:0000256" key="2">
    <source>
        <dbReference type="SAM" id="Phobius"/>
    </source>
</evidence>
<dbReference type="AlphaFoldDB" id="A0A432JL45"/>
<evidence type="ECO:0000313" key="3">
    <source>
        <dbReference type="EMBL" id="RUA22974.1"/>
    </source>
</evidence>
<keyword evidence="2" id="KW-0812">Transmembrane</keyword>
<keyword evidence="2" id="KW-1133">Transmembrane helix</keyword>
<feature type="region of interest" description="Disordered" evidence="1">
    <location>
        <begin position="41"/>
        <end position="84"/>
    </location>
</feature>
<sequence length="149" mass="15875">MAGAQPDARAWGYRSPGFMRPFPSGAGFPAVRGGAIAGTSYRARRRRAGRYRGRGSTRETMPPVADAATLPNGDDPAQPTPEGLASESRYRSALIIFFALGVPIAVSILLASIIGMLLALSAVDGAQQMFVGIDNFLSWRFPFQTGRVT</sequence>
<feature type="transmembrane region" description="Helical" evidence="2">
    <location>
        <begin position="94"/>
        <end position="120"/>
    </location>
</feature>
<proteinExistence type="predicted"/>
<organism evidence="3">
    <name type="scientific">Billgrantia gudaonensis</name>
    <dbReference type="NCBI Taxonomy" id="376427"/>
    <lineage>
        <taxon>Bacteria</taxon>
        <taxon>Pseudomonadati</taxon>
        <taxon>Pseudomonadota</taxon>
        <taxon>Gammaproteobacteria</taxon>
        <taxon>Oceanospirillales</taxon>
        <taxon>Halomonadaceae</taxon>
        <taxon>Billgrantia</taxon>
    </lineage>
</organism>
<gene>
    <name evidence="3" type="ORF">DSL92_02145</name>
</gene>
<reference evidence="3" key="1">
    <citation type="submission" date="2018-12" db="EMBL/GenBank/DDBJ databases">
        <authorList>
            <person name="Jadhav K."/>
            <person name="Kushwaha B."/>
            <person name="Jadhav I."/>
        </authorList>
    </citation>
    <scope>NUCLEOTIDE SEQUENCE [LARGE SCALE GENOMIC DNA]</scope>
    <source>
        <strain evidence="3">SBS 10</strain>
    </source>
</reference>
<protein>
    <submittedName>
        <fullName evidence="3">Uncharacterized protein</fullName>
    </submittedName>
</protein>
<comment type="caution">
    <text evidence="3">The sequence shown here is derived from an EMBL/GenBank/DDBJ whole genome shotgun (WGS) entry which is preliminary data.</text>
</comment>
<dbReference type="EMBL" id="RXHI01000005">
    <property type="protein sequence ID" value="RUA22974.1"/>
    <property type="molecule type" value="Genomic_DNA"/>
</dbReference>
<accession>A0A432JL45</accession>